<evidence type="ECO:0000313" key="3">
    <source>
        <dbReference type="Proteomes" id="UP001328107"/>
    </source>
</evidence>
<feature type="non-terminal residue" evidence="2">
    <location>
        <position position="305"/>
    </location>
</feature>
<proteinExistence type="predicted"/>
<dbReference type="Proteomes" id="UP001328107">
    <property type="component" value="Unassembled WGS sequence"/>
</dbReference>
<name>A0AAN5CWH9_9BILA</name>
<dbReference type="EMBL" id="BTRK01000005">
    <property type="protein sequence ID" value="GMR51986.1"/>
    <property type="molecule type" value="Genomic_DNA"/>
</dbReference>
<keyword evidence="1" id="KW-0812">Transmembrane</keyword>
<feature type="transmembrane region" description="Helical" evidence="1">
    <location>
        <begin position="254"/>
        <end position="277"/>
    </location>
</feature>
<dbReference type="Gene3D" id="1.20.1070.10">
    <property type="entry name" value="Rhodopsin 7-helix transmembrane proteins"/>
    <property type="match status" value="1"/>
</dbReference>
<comment type="caution">
    <text evidence="2">The sequence shown here is derived from an EMBL/GenBank/DDBJ whole genome shotgun (WGS) entry which is preliminary data.</text>
</comment>
<feature type="non-terminal residue" evidence="2">
    <location>
        <position position="1"/>
    </location>
</feature>
<organism evidence="2 3">
    <name type="scientific">Pristionchus mayeri</name>
    <dbReference type="NCBI Taxonomy" id="1317129"/>
    <lineage>
        <taxon>Eukaryota</taxon>
        <taxon>Metazoa</taxon>
        <taxon>Ecdysozoa</taxon>
        <taxon>Nematoda</taxon>
        <taxon>Chromadorea</taxon>
        <taxon>Rhabditida</taxon>
        <taxon>Rhabditina</taxon>
        <taxon>Diplogasteromorpha</taxon>
        <taxon>Diplogasteroidea</taxon>
        <taxon>Neodiplogasteridae</taxon>
        <taxon>Pristionchus</taxon>
    </lineage>
</organism>
<dbReference type="PANTHER" id="PTHR23021:SF11">
    <property type="entry name" value="SERPENTINE RECEPTOR, CLASS T"/>
    <property type="match status" value="1"/>
</dbReference>
<dbReference type="Pfam" id="PF10321">
    <property type="entry name" value="7TM_GPCR_Srt"/>
    <property type="match status" value="1"/>
</dbReference>
<feature type="transmembrane region" description="Helical" evidence="1">
    <location>
        <begin position="25"/>
        <end position="48"/>
    </location>
</feature>
<keyword evidence="3" id="KW-1185">Reference proteome</keyword>
<feature type="transmembrane region" description="Helical" evidence="1">
    <location>
        <begin position="189"/>
        <end position="208"/>
    </location>
</feature>
<accession>A0AAN5CWH9</accession>
<keyword evidence="1" id="KW-0472">Membrane</keyword>
<sequence>EVPFSVIHPPGDYWTQKDGEKQPVFGYWSVTWGVVCEILYIPITIALYEEAKKSSCYKIMLFLAYIDIIAIFANSVFFGILIIQGYVFCTNPWFVWMVGCIGLGMWCGASANCLLLVTNRLFELLNYAHFTPRRTVQYLFLTSIYMFYFTFLTPPILTNSKGKGMFFDPFIGEAQLEKFSNWPHTANNLIVVMATAVLYISLCIVLVVKQGGDGHSVRVKQNKAIFIQATLICFFNVVASLGYVYMNFFQAPPALVVIGHINWQLSHGAPPYIYLILNKTVQERCRRLLGIRRMRISTIHTTTHT</sequence>
<dbReference type="PANTHER" id="PTHR23021">
    <property type="entry name" value="SERPENTINE RECEPTOR, CLASS T"/>
    <property type="match status" value="1"/>
</dbReference>
<keyword evidence="1" id="KW-1133">Transmembrane helix</keyword>
<feature type="transmembrane region" description="Helical" evidence="1">
    <location>
        <begin position="93"/>
        <end position="117"/>
    </location>
</feature>
<feature type="transmembrane region" description="Helical" evidence="1">
    <location>
        <begin position="138"/>
        <end position="157"/>
    </location>
</feature>
<protein>
    <recommendedName>
        <fullName evidence="4">G protein-coupled receptor</fullName>
    </recommendedName>
</protein>
<feature type="transmembrane region" description="Helical" evidence="1">
    <location>
        <begin position="229"/>
        <end position="248"/>
    </location>
</feature>
<feature type="transmembrane region" description="Helical" evidence="1">
    <location>
        <begin position="60"/>
        <end position="87"/>
    </location>
</feature>
<reference evidence="3" key="1">
    <citation type="submission" date="2022-10" db="EMBL/GenBank/DDBJ databases">
        <title>Genome assembly of Pristionchus species.</title>
        <authorList>
            <person name="Yoshida K."/>
            <person name="Sommer R.J."/>
        </authorList>
    </citation>
    <scope>NUCLEOTIDE SEQUENCE [LARGE SCALE GENOMIC DNA]</scope>
    <source>
        <strain evidence="3">RS5460</strain>
    </source>
</reference>
<gene>
    <name evidence="2" type="ORF">PMAYCL1PPCAC_22181</name>
</gene>
<dbReference type="InterPro" id="IPR019425">
    <property type="entry name" value="7TM_GPCR_serpentine_rcpt_Srt"/>
</dbReference>
<evidence type="ECO:0000313" key="2">
    <source>
        <dbReference type="EMBL" id="GMR51986.1"/>
    </source>
</evidence>
<dbReference type="AlphaFoldDB" id="A0AAN5CWH9"/>
<dbReference type="SUPFAM" id="SSF81321">
    <property type="entry name" value="Family A G protein-coupled receptor-like"/>
    <property type="match status" value="1"/>
</dbReference>
<evidence type="ECO:0000256" key="1">
    <source>
        <dbReference type="SAM" id="Phobius"/>
    </source>
</evidence>
<evidence type="ECO:0008006" key="4">
    <source>
        <dbReference type="Google" id="ProtNLM"/>
    </source>
</evidence>